<organism evidence="3 4">
    <name type="scientific">Cladophialophora chaetospira</name>
    <dbReference type="NCBI Taxonomy" id="386627"/>
    <lineage>
        <taxon>Eukaryota</taxon>
        <taxon>Fungi</taxon>
        <taxon>Dikarya</taxon>
        <taxon>Ascomycota</taxon>
        <taxon>Pezizomycotina</taxon>
        <taxon>Eurotiomycetes</taxon>
        <taxon>Chaetothyriomycetidae</taxon>
        <taxon>Chaetothyriales</taxon>
        <taxon>Herpotrichiellaceae</taxon>
        <taxon>Cladophialophora</taxon>
    </lineage>
</organism>
<keyword evidence="4" id="KW-1185">Reference proteome</keyword>
<evidence type="ECO:0000256" key="1">
    <source>
        <dbReference type="ARBA" id="ARBA00006484"/>
    </source>
</evidence>
<name>A0AA38XBI1_9EURO</name>
<protein>
    <recommendedName>
        <fullName evidence="5">Short-chain dehydrogenase</fullName>
    </recommendedName>
</protein>
<dbReference type="GO" id="GO:0016491">
    <property type="term" value="F:oxidoreductase activity"/>
    <property type="evidence" value="ECO:0007669"/>
    <property type="project" value="UniProtKB-KW"/>
</dbReference>
<gene>
    <name evidence="3" type="ORF">H2200_005136</name>
</gene>
<evidence type="ECO:0000313" key="3">
    <source>
        <dbReference type="EMBL" id="KAJ9610359.1"/>
    </source>
</evidence>
<accession>A0AA38XBI1</accession>
<comment type="similarity">
    <text evidence="1">Belongs to the short-chain dehydrogenases/reductases (SDR) family.</text>
</comment>
<sequence length="239" mass="25654">MSSPILLILGAGSNIGDHVARAFAAKDFRLALASRKVPANKPQDALHIPVDLSKPENVPHVFETVKAKLGSAPSIVVYNCASHTPDNKADPLANFSLEAYIPHQNLNHNSVLVALQQSVLGFRSLTDPAAAKTFIYTGNILNAITLPERLTFGLGKNATAYAIRTLVEGEVYTAEGVSFYYTDERKSTGAPVIEDISGSAAAEEYVKLAERTDQGPWLYTFVKGDGYKDFSGKGISVSV</sequence>
<comment type="caution">
    <text evidence="3">The sequence shown here is derived from an EMBL/GenBank/DDBJ whole genome shotgun (WGS) entry which is preliminary data.</text>
</comment>
<dbReference type="Gene3D" id="3.40.50.720">
    <property type="entry name" value="NAD(P)-binding Rossmann-like Domain"/>
    <property type="match status" value="1"/>
</dbReference>
<dbReference type="Pfam" id="PF00106">
    <property type="entry name" value="adh_short"/>
    <property type="match status" value="1"/>
</dbReference>
<evidence type="ECO:0000313" key="4">
    <source>
        <dbReference type="Proteomes" id="UP001172673"/>
    </source>
</evidence>
<evidence type="ECO:0008006" key="5">
    <source>
        <dbReference type="Google" id="ProtNLM"/>
    </source>
</evidence>
<dbReference type="PANTHER" id="PTHR43669">
    <property type="entry name" value="5-KETO-D-GLUCONATE 5-REDUCTASE"/>
    <property type="match status" value="1"/>
</dbReference>
<dbReference type="PANTHER" id="PTHR43669:SF4">
    <property type="entry name" value="SHORT-CHAIN DEHYDROGENASE"/>
    <property type="match status" value="1"/>
</dbReference>
<evidence type="ECO:0000256" key="2">
    <source>
        <dbReference type="ARBA" id="ARBA00023002"/>
    </source>
</evidence>
<dbReference type="AlphaFoldDB" id="A0AA38XBI1"/>
<dbReference type="Proteomes" id="UP001172673">
    <property type="component" value="Unassembled WGS sequence"/>
</dbReference>
<keyword evidence="2" id="KW-0560">Oxidoreductase</keyword>
<dbReference type="SUPFAM" id="SSF51735">
    <property type="entry name" value="NAD(P)-binding Rossmann-fold domains"/>
    <property type="match status" value="1"/>
</dbReference>
<dbReference type="EMBL" id="JAPDRK010000007">
    <property type="protein sequence ID" value="KAJ9610359.1"/>
    <property type="molecule type" value="Genomic_DNA"/>
</dbReference>
<proteinExistence type="inferred from homology"/>
<dbReference type="InterPro" id="IPR002347">
    <property type="entry name" value="SDR_fam"/>
</dbReference>
<reference evidence="3" key="1">
    <citation type="submission" date="2022-10" db="EMBL/GenBank/DDBJ databases">
        <title>Culturing micro-colonial fungi from biological soil crusts in the Mojave desert and describing Neophaeococcomyces mojavensis, and introducing the new genera and species Taxawa tesnikishii.</title>
        <authorList>
            <person name="Kurbessoian T."/>
            <person name="Stajich J.E."/>
        </authorList>
    </citation>
    <scope>NUCLEOTIDE SEQUENCE</scope>
    <source>
        <strain evidence="3">TK_41</strain>
    </source>
</reference>
<dbReference type="InterPro" id="IPR036291">
    <property type="entry name" value="NAD(P)-bd_dom_sf"/>
</dbReference>